<dbReference type="Pfam" id="PF07040">
    <property type="entry name" value="DUF1326"/>
    <property type="match status" value="1"/>
</dbReference>
<name>M1YL58_NITG3</name>
<gene>
    <name evidence="1" type="ORF">NITGR_590065</name>
</gene>
<sequence>MPEIKWRLKGKWLKNCNCDYGCPCDFNAEPTHHVCEGMVAMDIEEGHFGDVDLGGLRWAGMYKWPGPLHEGNGTILPIVDERADAKQREALLTIMSGQEQSEGAVFAVFMSLVSRVLEPKFAPIDFEFDLKKRSARCRIPGLLDTASDPIKNPVTGDPHRILINLPEGFEYEVAEVAAATYIRGEGGY</sequence>
<protein>
    <recommendedName>
        <fullName evidence="3">DUF1326 domain-containing protein</fullName>
    </recommendedName>
</protein>
<dbReference type="STRING" id="1266370.NITGR_590065"/>
<evidence type="ECO:0008006" key="3">
    <source>
        <dbReference type="Google" id="ProtNLM"/>
    </source>
</evidence>
<reference evidence="1 2" key="1">
    <citation type="journal article" date="2013" name="Front. Microbiol.">
        <title>The genome of Nitrospina gracilis illuminates the metabolism and evolution of the major marine nitrite oxidizer.</title>
        <authorList>
            <person name="Luecker S."/>
            <person name="Nowka B."/>
            <person name="Rattei T."/>
            <person name="Spieck E."/>
            <person name="and Daims H."/>
        </authorList>
    </citation>
    <scope>NUCLEOTIDE SEQUENCE [LARGE SCALE GENOMIC DNA]</scope>
    <source>
        <strain evidence="1 2">3/211</strain>
    </source>
</reference>
<dbReference type="HOGENOM" id="CLU_092801_0_0_0"/>
<accession>M1YL58</accession>
<dbReference type="InParanoid" id="M1YL58"/>
<evidence type="ECO:0000313" key="2">
    <source>
        <dbReference type="Proteomes" id="UP000011704"/>
    </source>
</evidence>
<dbReference type="PIRSF" id="PIRSF033303">
    <property type="entry name" value="UCP033303"/>
    <property type="match status" value="1"/>
</dbReference>
<dbReference type="InterPro" id="IPR014581">
    <property type="entry name" value="UCP033303"/>
</dbReference>
<dbReference type="RefSeq" id="WP_005009534.1">
    <property type="nucleotide sequence ID" value="NZ_HG422173.1"/>
</dbReference>
<proteinExistence type="predicted"/>
<organism evidence="1 2">
    <name type="scientific">Nitrospina gracilis (strain 3/211)</name>
    <dbReference type="NCBI Taxonomy" id="1266370"/>
    <lineage>
        <taxon>Bacteria</taxon>
        <taxon>Pseudomonadati</taxon>
        <taxon>Nitrospinota/Tectimicrobiota group</taxon>
        <taxon>Nitrospinota</taxon>
        <taxon>Nitrospinia</taxon>
        <taxon>Nitrospinales</taxon>
        <taxon>Nitrospinaceae</taxon>
        <taxon>Nitrospina</taxon>
    </lineage>
</organism>
<dbReference type="AlphaFoldDB" id="M1YL58"/>
<comment type="caution">
    <text evidence="1">The sequence shown here is derived from an EMBL/GenBank/DDBJ whole genome shotgun (WGS) entry which is preliminary data.</text>
</comment>
<dbReference type="InterPro" id="IPR009758">
    <property type="entry name" value="DUF1326"/>
</dbReference>
<dbReference type="Proteomes" id="UP000011704">
    <property type="component" value="Unassembled WGS sequence"/>
</dbReference>
<keyword evidence="2" id="KW-1185">Reference proteome</keyword>
<evidence type="ECO:0000313" key="1">
    <source>
        <dbReference type="EMBL" id="CCQ91186.1"/>
    </source>
</evidence>
<dbReference type="EMBL" id="CAQJ01000065">
    <property type="protein sequence ID" value="CCQ91186.1"/>
    <property type="molecule type" value="Genomic_DNA"/>
</dbReference>